<feature type="compositionally biased region" description="Low complexity" evidence="1">
    <location>
        <begin position="264"/>
        <end position="276"/>
    </location>
</feature>
<feature type="region of interest" description="Disordered" evidence="1">
    <location>
        <begin position="252"/>
        <end position="316"/>
    </location>
</feature>
<feature type="transmembrane region" description="Helical" evidence="2">
    <location>
        <begin position="90"/>
        <end position="112"/>
    </location>
</feature>
<protein>
    <submittedName>
        <fullName evidence="3">6738_t:CDS:1</fullName>
    </submittedName>
</protein>
<gene>
    <name evidence="3" type="ORF">AMORRO_LOCUS1256</name>
</gene>
<evidence type="ECO:0000256" key="2">
    <source>
        <dbReference type="SAM" id="Phobius"/>
    </source>
</evidence>
<evidence type="ECO:0000313" key="4">
    <source>
        <dbReference type="Proteomes" id="UP000789342"/>
    </source>
</evidence>
<dbReference type="OrthoDB" id="10669208at2759"/>
<feature type="compositionally biased region" description="Polar residues" evidence="1">
    <location>
        <begin position="376"/>
        <end position="385"/>
    </location>
</feature>
<feature type="compositionally biased region" description="Polar residues" evidence="1">
    <location>
        <begin position="277"/>
        <end position="305"/>
    </location>
</feature>
<comment type="caution">
    <text evidence="3">The sequence shown here is derived from an EMBL/GenBank/DDBJ whole genome shotgun (WGS) entry which is preliminary data.</text>
</comment>
<keyword evidence="2" id="KW-1133">Transmembrane helix</keyword>
<keyword evidence="2" id="KW-0472">Membrane</keyword>
<organism evidence="3 4">
    <name type="scientific">Acaulospora morrowiae</name>
    <dbReference type="NCBI Taxonomy" id="94023"/>
    <lineage>
        <taxon>Eukaryota</taxon>
        <taxon>Fungi</taxon>
        <taxon>Fungi incertae sedis</taxon>
        <taxon>Mucoromycota</taxon>
        <taxon>Glomeromycotina</taxon>
        <taxon>Glomeromycetes</taxon>
        <taxon>Diversisporales</taxon>
        <taxon>Acaulosporaceae</taxon>
        <taxon>Acaulospora</taxon>
    </lineage>
</organism>
<feature type="compositionally biased region" description="Low complexity" evidence="1">
    <location>
        <begin position="366"/>
        <end position="375"/>
    </location>
</feature>
<dbReference type="EMBL" id="CAJVPV010000457">
    <property type="protein sequence ID" value="CAG8458041.1"/>
    <property type="molecule type" value="Genomic_DNA"/>
</dbReference>
<keyword evidence="4" id="KW-1185">Reference proteome</keyword>
<dbReference type="Proteomes" id="UP000789342">
    <property type="component" value="Unassembled WGS sequence"/>
</dbReference>
<reference evidence="3" key="1">
    <citation type="submission" date="2021-06" db="EMBL/GenBank/DDBJ databases">
        <authorList>
            <person name="Kallberg Y."/>
            <person name="Tangrot J."/>
            <person name="Rosling A."/>
        </authorList>
    </citation>
    <scope>NUCLEOTIDE SEQUENCE</scope>
    <source>
        <strain evidence="3">CL551</strain>
    </source>
</reference>
<proteinExistence type="predicted"/>
<accession>A0A9N8VRD2</accession>
<sequence length="385" mass="43976">MVVRAVHADPCGVEEQSMHPSFYSTYLEYLTVFDWSANLGYDMGLYFSERRYEYEGIIPYFDAVILIGLLVSSFYIFTIGGRRWRSGPHIIDVVLDLVLFLLFLSSGVTNLYPTFVNNISPFKCAIENYDSNRCLFRLLNKYLGWALAVLYLIMFFISRFTYKHRRANAEPIKPHSFSPDIPGATEVVDASDVDKSRKPFNSTGKKGFYESGSFQGSTNFSDNTSAFGVGESKDYYESHDGYYISDTKVNKGYGSSSTPPLPSISPSSQHSSSTSPQNHGFNNYNYNTESRNMSFSSASTQQQNRPPLPQHHSYGPVVPQNVQYAETRYNNTQNPEYQYVRGTRQYYYQEAQENRPYQQGVQNTPYQQQYQEESQNIQPTTTLAS</sequence>
<feature type="compositionally biased region" description="Polar residues" evidence="1">
    <location>
        <begin position="355"/>
        <end position="365"/>
    </location>
</feature>
<evidence type="ECO:0000313" key="3">
    <source>
        <dbReference type="EMBL" id="CAG8458041.1"/>
    </source>
</evidence>
<name>A0A9N8VRD2_9GLOM</name>
<feature type="transmembrane region" description="Helical" evidence="2">
    <location>
        <begin position="142"/>
        <end position="162"/>
    </location>
</feature>
<feature type="transmembrane region" description="Helical" evidence="2">
    <location>
        <begin position="57"/>
        <end position="78"/>
    </location>
</feature>
<keyword evidence="2" id="KW-0812">Transmembrane</keyword>
<dbReference type="AlphaFoldDB" id="A0A9N8VRD2"/>
<feature type="region of interest" description="Disordered" evidence="1">
    <location>
        <begin position="350"/>
        <end position="385"/>
    </location>
</feature>
<evidence type="ECO:0000256" key="1">
    <source>
        <dbReference type="SAM" id="MobiDB-lite"/>
    </source>
</evidence>